<evidence type="ECO:0000256" key="1">
    <source>
        <dbReference type="ARBA" id="ARBA00022737"/>
    </source>
</evidence>
<dbReference type="InterPro" id="IPR051984">
    <property type="entry name" value="Alsin"/>
</dbReference>
<evidence type="ECO:0000313" key="3">
    <source>
        <dbReference type="Ensembl" id="ENSMCSP00000014708.1"/>
    </source>
</evidence>
<dbReference type="GO" id="GO:0031410">
    <property type="term" value="C:cytoplasmic vesicle"/>
    <property type="evidence" value="ECO:0007669"/>
    <property type="project" value="TreeGrafter"/>
</dbReference>
<sequence>MLKKEIVFSTWENKATLEAECCNSEFNSIFQRDFMGLTEPPNSLGFLNSSQISLRNPSCESLAFFSRYFVTFANFVVVHGFEQATKSKSEAWKHHKTVLKQFLTDFTSESSLVLALHTVLHKPIRDHIQHYLLLLSKLHQTLQEGSEKDVVATVMEEFGKLESFISQVLDEACFTKALWKSLGYKFTDMLCVPERRLLEDSRNLPIAGSNRSERILLFDDVLVLIQGNSFQSFDLKLVWVDENSVLIHPLSSFPCPQAVWRWKLEQAVRQALNGKRDFPLWGRSGEGGGPPKRRFFSYAFRAEGRLRGATYEGEWHRGKPHGKGTLKWRDGRNHVGDFQEGLEHGFGICLVPRRSEDRYDCYKCHWYQGKMRGYGICEDTSHCPRVLQSPVSSLALGTARDPGAATASLGIPCQPLPTLTAGNSFPISHPSLPSVSLKPFPVSCPSIPCPQSLSSSPGAPSGPARGSELSLEFSLLRSPMARSPMVGPLGALDCPWLLPIPIPDFSMPSGTEDNTQPNIPTGTGSWDRPVLQPVLPISNSELEELIPEGPAQGRAGGHRGGEAKPGFLPVDPIFQPG</sequence>
<dbReference type="Ensembl" id="ENSMCST00000015081.1">
    <property type="protein sequence ID" value="ENSMCSP00000014708.1"/>
    <property type="gene ID" value="ENSMCSG00000010385.1"/>
</dbReference>
<dbReference type="PANTHER" id="PTHR46089">
    <property type="entry name" value="ALSIN HOMOLOG"/>
    <property type="match status" value="1"/>
</dbReference>
<feature type="region of interest" description="Disordered" evidence="2">
    <location>
        <begin position="508"/>
        <end position="529"/>
    </location>
</feature>
<protein>
    <submittedName>
        <fullName evidence="3">Uncharacterized protein</fullName>
    </submittedName>
</protein>
<organism evidence="3 4">
    <name type="scientific">Malurus cyaneus samueli</name>
    <dbReference type="NCBI Taxonomy" id="2593467"/>
    <lineage>
        <taxon>Eukaryota</taxon>
        <taxon>Metazoa</taxon>
        <taxon>Chordata</taxon>
        <taxon>Craniata</taxon>
        <taxon>Vertebrata</taxon>
        <taxon>Euteleostomi</taxon>
        <taxon>Archelosauria</taxon>
        <taxon>Archosauria</taxon>
        <taxon>Dinosauria</taxon>
        <taxon>Saurischia</taxon>
        <taxon>Theropoda</taxon>
        <taxon>Coelurosauria</taxon>
        <taxon>Aves</taxon>
        <taxon>Neognathae</taxon>
        <taxon>Neoaves</taxon>
        <taxon>Telluraves</taxon>
        <taxon>Australaves</taxon>
        <taxon>Passeriformes</taxon>
        <taxon>Meliphagoidea</taxon>
        <taxon>Maluridae</taxon>
        <taxon>Malurus</taxon>
    </lineage>
</organism>
<dbReference type="PANTHER" id="PTHR46089:SF1">
    <property type="entry name" value="ALS2 C-TERMINAL-LIKE PROTEIN"/>
    <property type="match status" value="1"/>
</dbReference>
<dbReference type="SMART" id="SM00698">
    <property type="entry name" value="MORN"/>
    <property type="match status" value="2"/>
</dbReference>
<dbReference type="Pfam" id="PF02493">
    <property type="entry name" value="MORN"/>
    <property type="match status" value="3"/>
</dbReference>
<keyword evidence="1" id="KW-0677">Repeat</keyword>
<dbReference type="Proteomes" id="UP000694560">
    <property type="component" value="Unplaced"/>
</dbReference>
<dbReference type="OrthoDB" id="48314at2759"/>
<reference evidence="3" key="1">
    <citation type="submission" date="2025-08" db="UniProtKB">
        <authorList>
            <consortium name="Ensembl"/>
        </authorList>
    </citation>
    <scope>IDENTIFICATION</scope>
</reference>
<feature type="region of interest" description="Disordered" evidence="2">
    <location>
        <begin position="548"/>
        <end position="577"/>
    </location>
</feature>
<dbReference type="AlphaFoldDB" id="A0A8C5TZC6"/>
<proteinExistence type="predicted"/>
<dbReference type="Gene3D" id="2.20.110.10">
    <property type="entry name" value="Histone H3 K4-specific methyltransferase SET7/9 N-terminal domain"/>
    <property type="match status" value="1"/>
</dbReference>
<reference evidence="3" key="2">
    <citation type="submission" date="2025-09" db="UniProtKB">
        <authorList>
            <consortium name="Ensembl"/>
        </authorList>
    </citation>
    <scope>IDENTIFICATION</scope>
</reference>
<dbReference type="GO" id="GO:0031267">
    <property type="term" value="F:small GTPase binding"/>
    <property type="evidence" value="ECO:0007669"/>
    <property type="project" value="TreeGrafter"/>
</dbReference>
<keyword evidence="4" id="KW-1185">Reference proteome</keyword>
<evidence type="ECO:0000313" key="4">
    <source>
        <dbReference type="Proteomes" id="UP000694560"/>
    </source>
</evidence>
<evidence type="ECO:0000256" key="2">
    <source>
        <dbReference type="SAM" id="MobiDB-lite"/>
    </source>
</evidence>
<accession>A0A8C5TZC6</accession>
<dbReference type="GO" id="GO:0016197">
    <property type="term" value="P:endosomal transport"/>
    <property type="evidence" value="ECO:0007669"/>
    <property type="project" value="TreeGrafter"/>
</dbReference>
<feature type="compositionally biased region" description="Polar residues" evidence="2">
    <location>
        <begin position="508"/>
        <end position="524"/>
    </location>
</feature>
<name>A0A8C5TZC6_9PASS</name>
<dbReference type="SUPFAM" id="SSF82185">
    <property type="entry name" value="Histone H3 K4-specific methyltransferase SET7/9 N-terminal domain"/>
    <property type="match status" value="1"/>
</dbReference>
<dbReference type="GO" id="GO:0005085">
    <property type="term" value="F:guanyl-nucleotide exchange factor activity"/>
    <property type="evidence" value="ECO:0007669"/>
    <property type="project" value="TreeGrafter"/>
</dbReference>
<dbReference type="InterPro" id="IPR003409">
    <property type="entry name" value="MORN"/>
</dbReference>